<accession>A0A2P2PNB2</accession>
<sequence length="21" mass="2494">MANYLTLTLRRTDICKHILMS</sequence>
<reference evidence="1" key="1">
    <citation type="submission" date="2018-02" db="EMBL/GenBank/DDBJ databases">
        <title>Rhizophora mucronata_Transcriptome.</title>
        <authorList>
            <person name="Meera S.P."/>
            <person name="Sreeshan A."/>
            <person name="Augustine A."/>
        </authorList>
    </citation>
    <scope>NUCLEOTIDE SEQUENCE</scope>
    <source>
        <tissue evidence="1">Leaf</tissue>
    </source>
</reference>
<organism evidence="1">
    <name type="scientific">Rhizophora mucronata</name>
    <name type="common">Asiatic mangrove</name>
    <dbReference type="NCBI Taxonomy" id="61149"/>
    <lineage>
        <taxon>Eukaryota</taxon>
        <taxon>Viridiplantae</taxon>
        <taxon>Streptophyta</taxon>
        <taxon>Embryophyta</taxon>
        <taxon>Tracheophyta</taxon>
        <taxon>Spermatophyta</taxon>
        <taxon>Magnoliopsida</taxon>
        <taxon>eudicotyledons</taxon>
        <taxon>Gunneridae</taxon>
        <taxon>Pentapetalae</taxon>
        <taxon>rosids</taxon>
        <taxon>fabids</taxon>
        <taxon>Malpighiales</taxon>
        <taxon>Rhizophoraceae</taxon>
        <taxon>Rhizophora</taxon>
    </lineage>
</organism>
<protein>
    <submittedName>
        <fullName evidence="1">Uncharacterized protein</fullName>
    </submittedName>
</protein>
<name>A0A2P2PNB2_RHIMU</name>
<evidence type="ECO:0000313" key="1">
    <source>
        <dbReference type="EMBL" id="MBX56222.1"/>
    </source>
</evidence>
<dbReference type="AlphaFoldDB" id="A0A2P2PNB2"/>
<dbReference type="EMBL" id="GGEC01075738">
    <property type="protein sequence ID" value="MBX56222.1"/>
    <property type="molecule type" value="Transcribed_RNA"/>
</dbReference>
<proteinExistence type="predicted"/>